<dbReference type="GO" id="GO:0008270">
    <property type="term" value="F:zinc ion binding"/>
    <property type="evidence" value="ECO:0007669"/>
    <property type="project" value="UniProtKB-KW"/>
</dbReference>
<evidence type="ECO:0000313" key="6">
    <source>
        <dbReference type="RefSeq" id="XP_035667202.1"/>
    </source>
</evidence>
<dbReference type="PROSITE" id="PS50157">
    <property type="entry name" value="ZINC_FINGER_C2H2_2"/>
    <property type="match status" value="1"/>
</dbReference>
<keyword evidence="3" id="KW-0732">Signal</keyword>
<keyword evidence="1" id="KW-0479">Metal-binding</keyword>
<feature type="compositionally biased region" description="Basic and acidic residues" evidence="2">
    <location>
        <begin position="204"/>
        <end position="234"/>
    </location>
</feature>
<evidence type="ECO:0000256" key="2">
    <source>
        <dbReference type="SAM" id="MobiDB-lite"/>
    </source>
</evidence>
<feature type="region of interest" description="Disordered" evidence="2">
    <location>
        <begin position="608"/>
        <end position="642"/>
    </location>
</feature>
<proteinExistence type="predicted"/>
<gene>
    <name evidence="6" type="primary">LOC118409919</name>
</gene>
<feature type="region of interest" description="Disordered" evidence="2">
    <location>
        <begin position="173"/>
        <end position="239"/>
    </location>
</feature>
<evidence type="ECO:0000313" key="5">
    <source>
        <dbReference type="Proteomes" id="UP000001554"/>
    </source>
</evidence>
<accession>A0A9J7MGX6</accession>
<dbReference type="OrthoDB" id="29221at2759"/>
<feature type="region of interest" description="Disordered" evidence="2">
    <location>
        <begin position="132"/>
        <end position="157"/>
    </location>
</feature>
<sequence>MDRRFPVAIFSLAFLLQILSVCSLEYQRLHFCDPTFCMSDLPEIPWIALGEVWSKEVTLSGTAALVHQRTMFLPRVLWIPNLHYQPTQHTHTQHRQDSRDGNVVSSTSVRKRKRSAKLKNLALPVCEKTDVPSGLKNIREGDAASSTSVRKRKGRQKRLTEFKLPALPVCEKADVPSGPKCSREGNVSSTSGIPPDVETSGNDIPHDHSCSDDQSGSKDVDTSDHAAKEEKDPPTEQIGCHKRNFTVIINKPYIDVMSKAQKSPLISPQLEKTRQCIKKRVHYTPKMRGRHVASPWRKLHGQQKMYQSNKCTLSARFSKLTGRNIPKEQTVANNSPGKMFASSKPIPPVHEWLSSFFGVSNSSGNGYGHSSTTDDDDSFVQLRCMLGSVDQLKAGNEGSLNEDVGDVKDLHVENGVHTDTGETTNDDSFVKLRSMLRAHRIGSVEQLKAGNGNSLNDEDGDVRDLHMENGVHMDTGVTANDDDSFVKLRSMLRTHRIGNVDQLKAGNGGDLDEDDGDVRDLHVENGVHMDTGGTANDDNIFVKLQAMLGNVDQLKADDEGSLNEDDGDARDLHVESVVQIHTGVTAIDDDSFVKLRSMLRALQTGNVDQLKAGNGGDLEDDDDGDVKDFHLENGSSEEHDDEYDDNVFEQQLEMQENDMDMSCTEESLQMHITEAEVRVVELNDEKKPPKNVCKDTYANLSTSMKHTENNHNNNKVENAGGSSSPQVESWLQATYKRGKNVKLSEEEIPTGCEEDVELIDWKQLLCLLCRRRFNCKGELLRHQQFSNLHQSNLEVKRRALEEELKDLEMELEPSSSSSIFPNA</sequence>
<dbReference type="InterPro" id="IPR013087">
    <property type="entry name" value="Znf_C2H2_type"/>
</dbReference>
<keyword evidence="1" id="KW-0863">Zinc-finger</keyword>
<dbReference type="GeneID" id="118409919"/>
<dbReference type="AlphaFoldDB" id="A0A9J7MGX6"/>
<reference evidence="6" key="2">
    <citation type="submission" date="2025-08" db="UniProtKB">
        <authorList>
            <consortium name="RefSeq"/>
        </authorList>
    </citation>
    <scope>IDENTIFICATION</scope>
    <source>
        <strain evidence="6">S238N-H82</strain>
        <tissue evidence="6">Testes</tissue>
    </source>
</reference>
<evidence type="ECO:0000259" key="4">
    <source>
        <dbReference type="PROSITE" id="PS50157"/>
    </source>
</evidence>
<reference evidence="5" key="1">
    <citation type="journal article" date="2020" name="Nat. Ecol. Evol.">
        <title>Deeply conserved synteny resolves early events in vertebrate evolution.</title>
        <authorList>
            <person name="Simakov O."/>
            <person name="Marletaz F."/>
            <person name="Yue J.X."/>
            <person name="O'Connell B."/>
            <person name="Jenkins J."/>
            <person name="Brandt A."/>
            <person name="Calef R."/>
            <person name="Tung C.H."/>
            <person name="Huang T.K."/>
            <person name="Schmutz J."/>
            <person name="Satoh N."/>
            <person name="Yu J.K."/>
            <person name="Putnam N.H."/>
            <person name="Green R.E."/>
            <person name="Rokhsar D.S."/>
        </authorList>
    </citation>
    <scope>NUCLEOTIDE SEQUENCE [LARGE SCALE GENOMIC DNA]</scope>
    <source>
        <strain evidence="5">S238N-H82</strain>
    </source>
</reference>
<keyword evidence="5" id="KW-1185">Reference proteome</keyword>
<evidence type="ECO:0000256" key="3">
    <source>
        <dbReference type="SAM" id="SignalP"/>
    </source>
</evidence>
<evidence type="ECO:0000256" key="1">
    <source>
        <dbReference type="PROSITE-ProRule" id="PRU00042"/>
    </source>
</evidence>
<keyword evidence="1" id="KW-0862">Zinc</keyword>
<dbReference type="Proteomes" id="UP000001554">
    <property type="component" value="Chromosome 2"/>
</dbReference>
<dbReference type="KEGG" id="bfo:118409919"/>
<dbReference type="RefSeq" id="XP_035667202.1">
    <property type="nucleotide sequence ID" value="XM_035811309.1"/>
</dbReference>
<feature type="chain" id="PRO_5039886555" evidence="3">
    <location>
        <begin position="24"/>
        <end position="823"/>
    </location>
</feature>
<feature type="region of interest" description="Disordered" evidence="2">
    <location>
        <begin position="88"/>
        <end position="115"/>
    </location>
</feature>
<feature type="region of interest" description="Disordered" evidence="2">
    <location>
        <begin position="706"/>
        <end position="725"/>
    </location>
</feature>
<protein>
    <submittedName>
        <fullName evidence="6">Uncharacterized protein LOC118409919</fullName>
    </submittedName>
</protein>
<organism evidence="5 6">
    <name type="scientific">Branchiostoma floridae</name>
    <name type="common">Florida lancelet</name>
    <name type="synonym">Amphioxus</name>
    <dbReference type="NCBI Taxonomy" id="7739"/>
    <lineage>
        <taxon>Eukaryota</taxon>
        <taxon>Metazoa</taxon>
        <taxon>Chordata</taxon>
        <taxon>Cephalochordata</taxon>
        <taxon>Leptocardii</taxon>
        <taxon>Amphioxiformes</taxon>
        <taxon>Branchiostomatidae</taxon>
        <taxon>Branchiostoma</taxon>
    </lineage>
</organism>
<feature type="signal peptide" evidence="3">
    <location>
        <begin position="1"/>
        <end position="23"/>
    </location>
</feature>
<feature type="domain" description="C2H2-type" evidence="4">
    <location>
        <begin position="764"/>
        <end position="794"/>
    </location>
</feature>
<name>A0A9J7MGX6_BRAFL</name>